<dbReference type="Proteomes" id="UP001323405">
    <property type="component" value="Unassembled WGS sequence"/>
</dbReference>
<sequence length="226" mass="25398">MSETTKLYLLVLHSNVDATEDTVNRGLASVFSAASVADHDLWKADLNYPQSNNSHCSTQIVLERKSPLGPDQSVEVDIQRLCDSLFSSGDALSLLRLREKHNAQFIPDLPPGKSIEGDEGNNFQIFLRQFLTHKAENSAKVCRQTFNATTCRQRIAMSGLMDSSIGTASNFLQAAAFTALLVVWVLQQCIEPKQLSCTELHKRINESAQKLEKMQYEEQRKRQRAR</sequence>
<accession>A0ABR0G674</accession>
<name>A0ABR0G674_9PEZI</name>
<dbReference type="RefSeq" id="XP_062740193.1">
    <property type="nucleotide sequence ID" value="XM_062884051.1"/>
</dbReference>
<dbReference type="GeneID" id="87903815"/>
<reference evidence="1 2" key="1">
    <citation type="journal article" date="2023" name="bioRxiv">
        <title>High-quality genome assemblies of four members of thePodospora anserinaspecies complex.</title>
        <authorList>
            <person name="Ament-Velasquez S.L."/>
            <person name="Vogan A.A."/>
            <person name="Wallerman O."/>
            <person name="Hartmann F."/>
            <person name="Gautier V."/>
            <person name="Silar P."/>
            <person name="Giraud T."/>
            <person name="Johannesson H."/>
        </authorList>
    </citation>
    <scope>NUCLEOTIDE SEQUENCE [LARGE SCALE GENOMIC DNA]</scope>
    <source>
        <strain evidence="1 2">CBS 415.72m</strain>
    </source>
</reference>
<evidence type="ECO:0000313" key="1">
    <source>
        <dbReference type="EMBL" id="KAK4651218.1"/>
    </source>
</evidence>
<comment type="caution">
    <text evidence="1">The sequence shown here is derived from an EMBL/GenBank/DDBJ whole genome shotgun (WGS) entry which is preliminary data.</text>
</comment>
<evidence type="ECO:0000313" key="2">
    <source>
        <dbReference type="Proteomes" id="UP001323405"/>
    </source>
</evidence>
<proteinExistence type="predicted"/>
<dbReference type="EMBL" id="JAFFHA010000008">
    <property type="protein sequence ID" value="KAK4651218.1"/>
    <property type="molecule type" value="Genomic_DNA"/>
</dbReference>
<keyword evidence="2" id="KW-1185">Reference proteome</keyword>
<organism evidence="1 2">
    <name type="scientific">Podospora pseudocomata</name>
    <dbReference type="NCBI Taxonomy" id="2093779"/>
    <lineage>
        <taxon>Eukaryota</taxon>
        <taxon>Fungi</taxon>
        <taxon>Dikarya</taxon>
        <taxon>Ascomycota</taxon>
        <taxon>Pezizomycotina</taxon>
        <taxon>Sordariomycetes</taxon>
        <taxon>Sordariomycetidae</taxon>
        <taxon>Sordariales</taxon>
        <taxon>Podosporaceae</taxon>
        <taxon>Podospora</taxon>
    </lineage>
</organism>
<protein>
    <submittedName>
        <fullName evidence="1">Uncharacterized protein</fullName>
    </submittedName>
</protein>
<gene>
    <name evidence="1" type="ORF">QC762_0090440</name>
</gene>